<dbReference type="InterPro" id="IPR002347">
    <property type="entry name" value="SDR_fam"/>
</dbReference>
<evidence type="ECO:0000313" key="10">
    <source>
        <dbReference type="Proteomes" id="UP000262939"/>
    </source>
</evidence>
<evidence type="ECO:0000256" key="7">
    <source>
        <dbReference type="PIRSR" id="PIRSR614007-1"/>
    </source>
</evidence>
<dbReference type="GO" id="GO:0048038">
    <property type="term" value="F:quinone binding"/>
    <property type="evidence" value="ECO:0007669"/>
    <property type="project" value="TreeGrafter"/>
</dbReference>
<evidence type="ECO:0000313" key="9">
    <source>
        <dbReference type="EMBL" id="RFU64818.1"/>
    </source>
</evidence>
<accession>A0A372LEV0</accession>
<dbReference type="EC" id="1.1.1.304" evidence="3"/>
<dbReference type="SUPFAM" id="SSF51735">
    <property type="entry name" value="NAD(P)-binding Rossmann-fold domains"/>
    <property type="match status" value="1"/>
</dbReference>
<dbReference type="PRINTS" id="PR00081">
    <property type="entry name" value="GDHRDH"/>
</dbReference>
<dbReference type="GO" id="GO:0006633">
    <property type="term" value="P:fatty acid biosynthetic process"/>
    <property type="evidence" value="ECO:0007669"/>
    <property type="project" value="TreeGrafter"/>
</dbReference>
<dbReference type="GO" id="GO:0045150">
    <property type="term" value="P:acetoin catabolic process"/>
    <property type="evidence" value="ECO:0007669"/>
    <property type="project" value="InterPro"/>
</dbReference>
<keyword evidence="5 8" id="KW-0520">NAD</keyword>
<proteinExistence type="inferred from homology"/>
<feature type="binding site" evidence="8">
    <location>
        <begin position="182"/>
        <end position="187"/>
    </location>
    <ligand>
        <name>NAD(+)</name>
        <dbReference type="ChEBI" id="CHEBI:57540"/>
    </ligand>
</feature>
<keyword evidence="10" id="KW-1185">Reference proteome</keyword>
<feature type="binding site" evidence="8">
    <location>
        <begin position="60"/>
        <end position="61"/>
    </location>
    <ligand>
        <name>NAD(+)</name>
        <dbReference type="ChEBI" id="CHEBI:57540"/>
    </ligand>
</feature>
<dbReference type="PROSITE" id="PS00061">
    <property type="entry name" value="ADH_SHORT"/>
    <property type="match status" value="1"/>
</dbReference>
<dbReference type="OrthoDB" id="9803333at2"/>
<feature type="binding site" evidence="8">
    <location>
        <position position="152"/>
    </location>
    <ligand>
        <name>NAD(+)</name>
        <dbReference type="ChEBI" id="CHEBI:57540"/>
    </ligand>
</feature>
<dbReference type="InterPro" id="IPR014007">
    <property type="entry name" value="23BDH"/>
</dbReference>
<sequence length="256" mass="27850">MKNKVAIVTGAGGGIGRAIALRLARDGFNVAINDINQESINKVKEEIELLGQESVEIAADVSDRSQVFPMVEEVVNRFGQLDVMVANAGIVQVKPFIEITEQDMETIFGINVFGTLYCMQAAAKQMIKQKRGKIITASSTSGKRGVEFLGHYAATKFSVIGLTQTAAKELARHGITVNAYCPGVVGTNMWEEIDRKMSEYLDVPIGETLKNRIDNIPLGRVERPEDVANFVSFLASEDSNYMTGQAVLIDGGIVFS</sequence>
<organism evidence="9 10">
    <name type="scientific">Peribacillus glennii</name>
    <dbReference type="NCBI Taxonomy" id="2303991"/>
    <lineage>
        <taxon>Bacteria</taxon>
        <taxon>Bacillati</taxon>
        <taxon>Bacillota</taxon>
        <taxon>Bacilli</taxon>
        <taxon>Bacillales</taxon>
        <taxon>Bacillaceae</taxon>
        <taxon>Peribacillus</taxon>
    </lineage>
</organism>
<dbReference type="PANTHER" id="PTHR42760">
    <property type="entry name" value="SHORT-CHAIN DEHYDROGENASES/REDUCTASES FAMILY MEMBER"/>
    <property type="match status" value="1"/>
</dbReference>
<dbReference type="Proteomes" id="UP000262939">
    <property type="component" value="Unassembled WGS sequence"/>
</dbReference>
<comment type="similarity">
    <text evidence="2">Belongs to the short-chain dehydrogenases/reductases (SDR) family.</text>
</comment>
<reference evidence="9 10" key="1">
    <citation type="submission" date="2018-08" db="EMBL/GenBank/DDBJ databases">
        <title>Bacillus chawlae sp. nov., Bacillus glennii sp. nov., and Bacillus saganii sp. nov. Isolated from the Vehicle Assembly Building at Kennedy Space Center where the Viking Spacecraft were Assembled.</title>
        <authorList>
            <person name="Seuylemezian A."/>
            <person name="Vaishampayan P."/>
        </authorList>
    </citation>
    <scope>NUCLEOTIDE SEQUENCE [LARGE SCALE GENOMIC DNA]</scope>
    <source>
        <strain evidence="9 10">V44-8</strain>
    </source>
</reference>
<name>A0A372LEV0_9BACI</name>
<feature type="binding site" evidence="8">
    <location>
        <position position="156"/>
    </location>
    <ligand>
        <name>NAD(+)</name>
        <dbReference type="ChEBI" id="CHEBI:57540"/>
    </ligand>
</feature>
<evidence type="ECO:0000256" key="1">
    <source>
        <dbReference type="ARBA" id="ARBA00003200"/>
    </source>
</evidence>
<feature type="binding site" evidence="8">
    <location>
        <position position="34"/>
    </location>
    <ligand>
        <name>NAD(+)</name>
        <dbReference type="ChEBI" id="CHEBI:57540"/>
    </ligand>
</feature>
<dbReference type="InterPro" id="IPR020904">
    <property type="entry name" value="Sc_DH/Rdtase_CS"/>
</dbReference>
<dbReference type="NCBIfam" id="TIGR02415">
    <property type="entry name" value="23BDH"/>
    <property type="match status" value="1"/>
</dbReference>
<evidence type="ECO:0000256" key="6">
    <source>
        <dbReference type="ARBA" id="ARBA00047315"/>
    </source>
</evidence>
<keyword evidence="4" id="KW-0560">Oxidoreductase</keyword>
<feature type="active site" description="Proton acceptor" evidence="7">
    <location>
        <position position="152"/>
    </location>
</feature>
<dbReference type="PANTHER" id="PTHR42760:SF121">
    <property type="entry name" value="3-OXOACYL-(ACYL-CARRIER-PROTEIN) REDUCTASE"/>
    <property type="match status" value="1"/>
</dbReference>
<comment type="function">
    <text evidence="1">Catalyzes the irreversible reduction of 2,3-butanediol to (S)-acetoin in the presence of NADH.</text>
</comment>
<evidence type="ECO:0000256" key="4">
    <source>
        <dbReference type="ARBA" id="ARBA00023002"/>
    </source>
</evidence>
<comment type="caution">
    <text evidence="9">The sequence shown here is derived from an EMBL/GenBank/DDBJ whole genome shotgun (WGS) entry which is preliminary data.</text>
</comment>
<gene>
    <name evidence="9" type="ORF">D0466_02520</name>
</gene>
<dbReference type="InterPro" id="IPR036291">
    <property type="entry name" value="NAD(P)-bd_dom_sf"/>
</dbReference>
<dbReference type="Gene3D" id="3.40.50.720">
    <property type="entry name" value="NAD(P)-binding Rossmann-like Domain"/>
    <property type="match status" value="1"/>
</dbReference>
<dbReference type="Pfam" id="PF13561">
    <property type="entry name" value="adh_short_C2"/>
    <property type="match status" value="1"/>
</dbReference>
<dbReference type="AlphaFoldDB" id="A0A372LEV0"/>
<protein>
    <recommendedName>
        <fullName evidence="3">diacetyl reductase [(S)-acetoin forming]</fullName>
        <ecNumber evidence="3">1.1.1.304</ecNumber>
    </recommendedName>
</protein>
<feature type="binding site" evidence="8">
    <location>
        <position position="87"/>
    </location>
    <ligand>
        <name>NAD(+)</name>
        <dbReference type="ChEBI" id="CHEBI:57540"/>
    </ligand>
</feature>
<dbReference type="NCBIfam" id="NF005559">
    <property type="entry name" value="PRK07231.1"/>
    <property type="match status" value="1"/>
</dbReference>
<evidence type="ECO:0000256" key="8">
    <source>
        <dbReference type="PIRSR" id="PIRSR614007-2"/>
    </source>
</evidence>
<dbReference type="GO" id="GO:0008206">
    <property type="term" value="P:bile acid metabolic process"/>
    <property type="evidence" value="ECO:0007669"/>
    <property type="project" value="UniProtKB-ARBA"/>
</dbReference>
<dbReference type="EMBL" id="QVTD01000003">
    <property type="protein sequence ID" value="RFU64818.1"/>
    <property type="molecule type" value="Genomic_DNA"/>
</dbReference>
<dbReference type="GO" id="GO:0052588">
    <property type="term" value="F:diacetyl reductase ((S)-acetoin forming) (NAD+) activity"/>
    <property type="evidence" value="ECO:0007669"/>
    <property type="project" value="UniProtKB-EC"/>
</dbReference>
<evidence type="ECO:0000256" key="3">
    <source>
        <dbReference type="ARBA" id="ARBA00012848"/>
    </source>
</evidence>
<dbReference type="FunFam" id="3.40.50.720:FF:000084">
    <property type="entry name" value="Short-chain dehydrogenase reductase"/>
    <property type="match status" value="1"/>
</dbReference>
<evidence type="ECO:0000256" key="2">
    <source>
        <dbReference type="ARBA" id="ARBA00006484"/>
    </source>
</evidence>
<dbReference type="RefSeq" id="WP_117320994.1">
    <property type="nucleotide sequence ID" value="NZ_QVTD01000003.1"/>
</dbReference>
<dbReference type="PRINTS" id="PR00080">
    <property type="entry name" value="SDRFAMILY"/>
</dbReference>
<comment type="catalytic activity">
    <reaction evidence="6">
        <text>(S)-acetoin + NAD(+) = diacetyl + NADH + H(+)</text>
        <dbReference type="Rhea" id="RHEA:27286"/>
        <dbReference type="ChEBI" id="CHEBI:15378"/>
        <dbReference type="ChEBI" id="CHEBI:15687"/>
        <dbReference type="ChEBI" id="CHEBI:16583"/>
        <dbReference type="ChEBI" id="CHEBI:57540"/>
        <dbReference type="ChEBI" id="CHEBI:57945"/>
        <dbReference type="EC" id="1.1.1.304"/>
    </reaction>
</comment>
<evidence type="ECO:0000256" key="5">
    <source>
        <dbReference type="ARBA" id="ARBA00023027"/>
    </source>
</evidence>